<dbReference type="RefSeq" id="WP_406764526.1">
    <property type="nucleotide sequence ID" value="NZ_JBJHZY010000001.1"/>
</dbReference>
<gene>
    <name evidence="1" type="ORF">ACJDUH_07480</name>
</gene>
<comment type="caution">
    <text evidence="1">The sequence shown here is derived from an EMBL/GenBank/DDBJ whole genome shotgun (WGS) entry which is preliminary data.</text>
</comment>
<dbReference type="Proteomes" id="UP001623661">
    <property type="component" value="Unassembled WGS sequence"/>
</dbReference>
<accession>A0ABW8TSI2</accession>
<name>A0ABW8TSI2_9CLOT</name>
<dbReference type="Pfam" id="PF11185">
    <property type="entry name" value="DUF2971"/>
    <property type="match status" value="1"/>
</dbReference>
<evidence type="ECO:0000313" key="1">
    <source>
        <dbReference type="EMBL" id="MFL0267940.1"/>
    </source>
</evidence>
<protein>
    <submittedName>
        <fullName evidence="1">DUF2971 domain-containing protein</fullName>
    </submittedName>
</protein>
<dbReference type="InterPro" id="IPR021352">
    <property type="entry name" value="DUF2971"/>
</dbReference>
<evidence type="ECO:0000313" key="2">
    <source>
        <dbReference type="Proteomes" id="UP001623661"/>
    </source>
</evidence>
<dbReference type="EMBL" id="JBJHZY010000001">
    <property type="protein sequence ID" value="MFL0267940.1"/>
    <property type="molecule type" value="Genomic_DNA"/>
</dbReference>
<reference evidence="1 2" key="1">
    <citation type="submission" date="2024-11" db="EMBL/GenBank/DDBJ databases">
        <authorList>
            <person name="Heng Y.C."/>
            <person name="Lim A.C.H."/>
            <person name="Lee J.K.Y."/>
            <person name="Kittelmann S."/>
        </authorList>
    </citation>
    <scope>NUCLEOTIDE SEQUENCE [LARGE SCALE GENOMIC DNA]</scope>
    <source>
        <strain evidence="1 2">WILCCON 0202</strain>
    </source>
</reference>
<proteinExistence type="predicted"/>
<organism evidence="1 2">
    <name type="scientific">Candidatus Clostridium radicumherbarum</name>
    <dbReference type="NCBI Taxonomy" id="3381662"/>
    <lineage>
        <taxon>Bacteria</taxon>
        <taxon>Bacillati</taxon>
        <taxon>Bacillota</taxon>
        <taxon>Clostridia</taxon>
        <taxon>Eubacteriales</taxon>
        <taxon>Clostridiaceae</taxon>
        <taxon>Clostridium</taxon>
    </lineage>
</organism>
<sequence>MKMINSTILSHFKDGVIKRHTKTQKIVYHYTSPSGILSILQNDKLWFTDCQYLNDKSEYIYIKKPLIKAYKLIGEEPNEPFLDKLLFTDPYQSTSIELTGEKRNRIRFKNNRFFLFCTSNNADSQNMWNYYVKNGQYLGYNLGIKVDALVKHLPSAPGMTVTHGKVLYDENKQVYLIKTFLEKLNAQTEPLQKRYDEAKKQGNDDHELYILEDELAEFYQEKLKNYIDEIRLFFKHKAFESENEYRFVVKVPDDFENNDFELKYRIGINGVIIPYRELSINGRKQVFSQITLSPMMEIELANSGLQSLLKKLNKDIKIINSNIHIRF</sequence>
<keyword evidence="2" id="KW-1185">Reference proteome</keyword>